<feature type="transmembrane region" description="Helical" evidence="2">
    <location>
        <begin position="1214"/>
        <end position="1234"/>
    </location>
</feature>
<keyword evidence="2" id="KW-0472">Membrane</keyword>
<name>A0A9W4UTB5_9PLEO</name>
<evidence type="ECO:0000313" key="3">
    <source>
        <dbReference type="EMBL" id="CAI6339958.1"/>
    </source>
</evidence>
<dbReference type="InterPro" id="IPR021840">
    <property type="entry name" value="DUF3433"/>
</dbReference>
<gene>
    <name evidence="3" type="ORF">PDIGIT_LOCUS13124</name>
</gene>
<feature type="transmembrane region" description="Helical" evidence="2">
    <location>
        <begin position="695"/>
        <end position="723"/>
    </location>
</feature>
<reference evidence="3" key="1">
    <citation type="submission" date="2023-01" db="EMBL/GenBank/DDBJ databases">
        <authorList>
            <person name="Van Ghelder C."/>
            <person name="Rancurel C."/>
        </authorList>
    </citation>
    <scope>NUCLEOTIDE SEQUENCE</scope>
    <source>
        <strain evidence="3">CNCM I-4278</strain>
    </source>
</reference>
<feature type="transmembrane region" description="Helical" evidence="2">
    <location>
        <begin position="83"/>
        <end position="103"/>
    </location>
</feature>
<feature type="region of interest" description="Disordered" evidence="1">
    <location>
        <begin position="667"/>
        <end position="690"/>
    </location>
</feature>
<proteinExistence type="predicted"/>
<keyword evidence="2" id="KW-0812">Transmembrane</keyword>
<dbReference type="OrthoDB" id="3912677at2759"/>
<dbReference type="PANTHER" id="PTHR37544">
    <property type="entry name" value="SPRAY-RELATED"/>
    <property type="match status" value="1"/>
</dbReference>
<evidence type="ECO:0000256" key="1">
    <source>
        <dbReference type="SAM" id="MobiDB-lite"/>
    </source>
</evidence>
<evidence type="ECO:0000313" key="4">
    <source>
        <dbReference type="Proteomes" id="UP001152607"/>
    </source>
</evidence>
<evidence type="ECO:0000256" key="2">
    <source>
        <dbReference type="SAM" id="Phobius"/>
    </source>
</evidence>
<feature type="transmembrane region" description="Helical" evidence="2">
    <location>
        <begin position="585"/>
        <end position="607"/>
    </location>
</feature>
<dbReference type="EMBL" id="CAOQHR010000010">
    <property type="protein sequence ID" value="CAI6339958.1"/>
    <property type="molecule type" value="Genomic_DNA"/>
</dbReference>
<accession>A0A9W4UTB5</accession>
<dbReference type="Pfam" id="PF11915">
    <property type="entry name" value="DUF3433"/>
    <property type="match status" value="2"/>
</dbReference>
<feature type="region of interest" description="Disordered" evidence="1">
    <location>
        <begin position="1"/>
        <end position="26"/>
    </location>
</feature>
<feature type="transmembrane region" description="Helical" evidence="2">
    <location>
        <begin position="49"/>
        <end position="71"/>
    </location>
</feature>
<feature type="transmembrane region" description="Helical" evidence="2">
    <location>
        <begin position="743"/>
        <end position="766"/>
    </location>
</feature>
<feature type="region of interest" description="Disordered" evidence="1">
    <location>
        <begin position="1281"/>
        <end position="1328"/>
    </location>
</feature>
<keyword evidence="2" id="KW-1133">Transmembrane helix</keyword>
<sequence length="1328" mass="146822">MFGSRNNPPSEAHGEFETVPQQDLTKKSRRDAEESLYPLWQPIWLTKTAILLLVSLFVAIGVALIALWAAISRGDGIQLTVTSSHYAWTYGPTAILILIVGLWRQVDYYTMILQPWKNLQEGPGAASRSLLLDYVSPFWVNALSNAVRAQEAPVAIAIVATVILKLLVILSTGLLVRSETTFTQHDIPAKFSTKFDAKPWADAFDERLFSDSPESALITGMLNREINSTQIGNAYYAIKKNGADPPAGFLNNRAYQSFVFDGSSPPKGSNLTVMVDVFVPETRCEPADVTILDPDMKIPDRLNKRKLRPPPGADNPNPNLAFHIDVDSPNCHVKNFEVKRRDFWYPEIDMPLREPWPSHEITPWMVWQNCSQPSKKKSETDWKTYEASDGNYRWMLLLLDISYNMTLGPPKEIPGNDIVRNVTSWSGRVNKVSSAICDLKYTMSTAPLTVVLGDDGIPSQYFLGDHVRSENKHLHNLTDIMLNQAITSTFANSDFAFPINQTGAAGKFHMAGGLVRLFQLMETFAGATPVPFESLVDVRRMAAAAEDVFSGLSALYAALNMTVPNDASGMGFLTNTEQRLHINAVSLWLMFSCVAILTVLGATLAFVRPVHVVPHSPDTVEASAICLKSSSSDVSDILSGLGHANNEELAERLEKYKFQTSPGSCQLQATISSGDATPKTSKDRKRSSDTKRKPWIPFSIQYTTIVCTVTLVVAVIVALEVLQRLSDQRQGLLTIDDHLVRDYISWASTLVLFGVSTLFGSLDYTVSLFSPLISLRRSPTTARRTVQNNLVRRNAVEGLWVALRHRHFGAASSRLAVFCGAFLTIISSGLWTLDSDVTKESSVIVQRLDSWNPLWLNSQFGIDNYAAASLDLQLHKNMSGPEYTWGELAFPMFHIDKYSAASSSSPKSRNLTHVIDLPTLRANLVCVKIPNEAKHISYETTIYDHLVSVSVASLVPPQCPVKDVIVFRDALSYSQRVGEVPKPGFGGMLRDWPTVARNESLNCDQVECPPEPHGCPSLLLVFGTLQVQNNTSPKDITAFNCLQQLQEVQTRVEFKVVSIEDGRDRIEVIGTPQTDESSVRFLTNGTAGISAFPYHIENQISASLSRVGHPSGGFTVLDDQDRRWDPIIDNIVEAPNTSPEDFAGLENGDKLLDAVQHLYRQYMAHAIHFNMRRNMTELPDENTPLPFNATNVRSFNGTVRRSETTMKMDATSKLILQILLGVMLACGVVTLSLARVRGTLPHNPGTIAGTMSLVAGSRWVDEMDTIDAEVKKEQKFALRWWPDRTGSGNEDGSGDEGPNERDQLVTGSSGEEGLRGTKGRFGVDVVDE</sequence>
<dbReference type="Proteomes" id="UP001152607">
    <property type="component" value="Unassembled WGS sequence"/>
</dbReference>
<protein>
    <submittedName>
        <fullName evidence="3">Uncharacterized protein</fullName>
    </submittedName>
</protein>
<organism evidence="3 4">
    <name type="scientific">Periconia digitata</name>
    <dbReference type="NCBI Taxonomy" id="1303443"/>
    <lineage>
        <taxon>Eukaryota</taxon>
        <taxon>Fungi</taxon>
        <taxon>Dikarya</taxon>
        <taxon>Ascomycota</taxon>
        <taxon>Pezizomycotina</taxon>
        <taxon>Dothideomycetes</taxon>
        <taxon>Pleosporomycetidae</taxon>
        <taxon>Pleosporales</taxon>
        <taxon>Massarineae</taxon>
        <taxon>Periconiaceae</taxon>
        <taxon>Periconia</taxon>
    </lineage>
</organism>
<comment type="caution">
    <text evidence="3">The sequence shown here is derived from an EMBL/GenBank/DDBJ whole genome shotgun (WGS) entry which is preliminary data.</text>
</comment>
<feature type="transmembrane region" description="Helical" evidence="2">
    <location>
        <begin position="154"/>
        <end position="176"/>
    </location>
</feature>
<dbReference type="PANTHER" id="PTHR37544:SF1">
    <property type="entry name" value="PHOSPHORIBOSYLAMINOIMIDAZOLE-SUCCINOCARBOXAMIDE SYNTHASE"/>
    <property type="match status" value="1"/>
</dbReference>
<keyword evidence="4" id="KW-1185">Reference proteome</keyword>